<gene>
    <name evidence="2" type="ORF">E6C60_0427</name>
</gene>
<evidence type="ECO:0000313" key="3">
    <source>
        <dbReference type="Proteomes" id="UP000300879"/>
    </source>
</evidence>
<dbReference type="EMBL" id="CP040396">
    <property type="protein sequence ID" value="QCT01150.1"/>
    <property type="molecule type" value="Genomic_DNA"/>
</dbReference>
<accession>A0A4P8XI59</accession>
<feature type="transmembrane region" description="Helical" evidence="1">
    <location>
        <begin position="39"/>
        <end position="59"/>
    </location>
</feature>
<keyword evidence="3" id="KW-1185">Reference proteome</keyword>
<feature type="transmembrane region" description="Helical" evidence="1">
    <location>
        <begin position="66"/>
        <end position="85"/>
    </location>
</feature>
<organism evidence="2 3">
    <name type="scientific">Paenibacillus algicola</name>
    <dbReference type="NCBI Taxonomy" id="2565926"/>
    <lineage>
        <taxon>Bacteria</taxon>
        <taxon>Bacillati</taxon>
        <taxon>Bacillota</taxon>
        <taxon>Bacilli</taxon>
        <taxon>Bacillales</taxon>
        <taxon>Paenibacillaceae</taxon>
        <taxon>Paenibacillus</taxon>
    </lineage>
</organism>
<dbReference type="Proteomes" id="UP000300879">
    <property type="component" value="Chromosome"/>
</dbReference>
<dbReference type="KEGG" id="palo:E6C60_0427"/>
<keyword evidence="1" id="KW-0812">Transmembrane</keyword>
<keyword evidence="1" id="KW-0472">Membrane</keyword>
<name>A0A4P8XI59_9BACL</name>
<reference evidence="2 3" key="1">
    <citation type="submission" date="2019-05" db="EMBL/GenBank/DDBJ databases">
        <authorList>
            <person name="Chen C."/>
        </authorList>
    </citation>
    <scope>NUCLEOTIDE SEQUENCE [LARGE SCALE GENOMIC DNA]</scope>
    <source>
        <strain evidence="2 3">HB172198</strain>
    </source>
</reference>
<protein>
    <submittedName>
        <fullName evidence="2">Uncharacterized protein</fullName>
    </submittedName>
</protein>
<sequence>MNFQKWDIGGKLIFIAACAAFVSLFFDWVDIGFASQNGFGQGAVFFFLLFLYPLIVVIREQRLNKLLGYILAAAGVIFSIIYISSKSVDFLGSSVNAAGSGPYVFIVACILLAVGIFKRVR</sequence>
<keyword evidence="1" id="KW-1133">Transmembrane helix</keyword>
<dbReference type="AlphaFoldDB" id="A0A4P8XI59"/>
<evidence type="ECO:0000313" key="2">
    <source>
        <dbReference type="EMBL" id="QCT01150.1"/>
    </source>
</evidence>
<feature type="transmembrane region" description="Helical" evidence="1">
    <location>
        <begin position="97"/>
        <end position="117"/>
    </location>
</feature>
<feature type="transmembrane region" description="Helical" evidence="1">
    <location>
        <begin position="12"/>
        <end position="33"/>
    </location>
</feature>
<evidence type="ECO:0000256" key="1">
    <source>
        <dbReference type="SAM" id="Phobius"/>
    </source>
</evidence>
<dbReference type="RefSeq" id="WP_233281104.1">
    <property type="nucleotide sequence ID" value="NZ_CP040396.1"/>
</dbReference>
<proteinExistence type="predicted"/>